<evidence type="ECO:0000256" key="6">
    <source>
        <dbReference type="ARBA" id="ARBA00022989"/>
    </source>
</evidence>
<feature type="transmembrane region" description="Helical" evidence="9">
    <location>
        <begin position="196"/>
        <end position="216"/>
    </location>
</feature>
<evidence type="ECO:0000256" key="5">
    <source>
        <dbReference type="ARBA" id="ARBA00022692"/>
    </source>
</evidence>
<evidence type="ECO:0000256" key="2">
    <source>
        <dbReference type="ARBA" id="ARBA00022448"/>
    </source>
</evidence>
<dbReference type="GO" id="GO:0015297">
    <property type="term" value="F:antiporter activity"/>
    <property type="evidence" value="ECO:0007669"/>
    <property type="project" value="UniProtKB-KW"/>
</dbReference>
<evidence type="ECO:0000256" key="9">
    <source>
        <dbReference type="SAM" id="Phobius"/>
    </source>
</evidence>
<feature type="transmembrane region" description="Helical" evidence="9">
    <location>
        <begin position="316"/>
        <end position="342"/>
    </location>
</feature>
<evidence type="ECO:0000256" key="4">
    <source>
        <dbReference type="ARBA" id="ARBA00022475"/>
    </source>
</evidence>
<dbReference type="Pfam" id="PF03553">
    <property type="entry name" value="Na_H_antiporter"/>
    <property type="match status" value="1"/>
</dbReference>
<proteinExistence type="inferred from homology"/>
<reference evidence="11" key="1">
    <citation type="journal article" date="2023" name="Int. J. Syst. Evol. Microbiol.">
        <title>&lt;i&gt;Holtiella tumoricola&lt;/i&gt; gen. nov. sp. nov., isolated from a human clinical sample.</title>
        <authorList>
            <person name="Allen-Vercoe E."/>
            <person name="Daigneault M.C."/>
            <person name="Vancuren S.J."/>
            <person name="Cochrane K."/>
            <person name="O'Neal L.L."/>
            <person name="Sankaranarayanan K."/>
            <person name="Lawson P.A."/>
        </authorList>
    </citation>
    <scope>NUCLEOTIDE SEQUENCE</scope>
    <source>
        <strain evidence="11">CC70A</strain>
    </source>
</reference>
<protein>
    <submittedName>
        <fullName evidence="11">Na+/H+ antiporter NhaC</fullName>
    </submittedName>
</protein>
<comment type="similarity">
    <text evidence="8">Belongs to the NhaC Na(+)/H(+) (TC 2.A.35) antiporter family.</text>
</comment>
<dbReference type="EMBL" id="JAQIFT010000040">
    <property type="protein sequence ID" value="MDA3731847.1"/>
    <property type="molecule type" value="Genomic_DNA"/>
</dbReference>
<keyword evidence="12" id="KW-1185">Reference proteome</keyword>
<organism evidence="11 12">
    <name type="scientific">Holtiella tumoricola</name>
    <dbReference type="NCBI Taxonomy" id="3018743"/>
    <lineage>
        <taxon>Bacteria</taxon>
        <taxon>Bacillati</taxon>
        <taxon>Bacillota</taxon>
        <taxon>Clostridia</taxon>
        <taxon>Lachnospirales</taxon>
        <taxon>Cellulosilyticaceae</taxon>
        <taxon>Holtiella</taxon>
    </lineage>
</organism>
<comment type="subcellular location">
    <subcellularLocation>
        <location evidence="1">Cell membrane</location>
        <topology evidence="1">Multi-pass membrane protein</topology>
    </subcellularLocation>
</comment>
<evidence type="ECO:0000259" key="10">
    <source>
        <dbReference type="Pfam" id="PF03553"/>
    </source>
</evidence>
<dbReference type="AlphaFoldDB" id="A0AA42DMY5"/>
<feature type="transmembrane region" description="Helical" evidence="9">
    <location>
        <begin position="236"/>
        <end position="253"/>
    </location>
</feature>
<feature type="domain" description="Na+/H+ antiporter NhaC-like C-terminal" evidence="10">
    <location>
        <begin position="162"/>
        <end position="455"/>
    </location>
</feature>
<dbReference type="InterPro" id="IPR004770">
    <property type="entry name" value="Na/H_antiport_NhaC"/>
</dbReference>
<comment type="caution">
    <text evidence="11">The sequence shown here is derived from an EMBL/GenBank/DDBJ whole genome shotgun (WGS) entry which is preliminary data.</text>
</comment>
<dbReference type="RefSeq" id="WP_271012167.1">
    <property type="nucleotide sequence ID" value="NZ_JAQIFT010000040.1"/>
</dbReference>
<feature type="transmembrane region" description="Helical" evidence="9">
    <location>
        <begin position="114"/>
        <end position="140"/>
    </location>
</feature>
<evidence type="ECO:0000256" key="3">
    <source>
        <dbReference type="ARBA" id="ARBA00022449"/>
    </source>
</evidence>
<dbReference type="NCBIfam" id="TIGR00931">
    <property type="entry name" value="antiport_nhaC"/>
    <property type="match status" value="1"/>
</dbReference>
<keyword evidence="5 9" id="KW-0812">Transmembrane</keyword>
<feature type="transmembrane region" description="Helical" evidence="9">
    <location>
        <begin position="260"/>
        <end position="278"/>
    </location>
</feature>
<feature type="transmembrane region" description="Helical" evidence="9">
    <location>
        <begin position="35"/>
        <end position="54"/>
    </location>
</feature>
<gene>
    <name evidence="11" type="primary">nhaC</name>
    <name evidence="11" type="ORF">PBV87_10190</name>
</gene>
<evidence type="ECO:0000256" key="8">
    <source>
        <dbReference type="ARBA" id="ARBA00038435"/>
    </source>
</evidence>
<accession>A0AA42DMY5</accession>
<feature type="transmembrane region" description="Helical" evidence="9">
    <location>
        <begin position="12"/>
        <end position="29"/>
    </location>
</feature>
<keyword evidence="2" id="KW-0813">Transport</keyword>
<keyword evidence="7 9" id="KW-0472">Membrane</keyword>
<dbReference type="PANTHER" id="PTHR33451:SF3">
    <property type="entry name" value="MALATE-2H(+)_NA(+)-LACTATE ANTIPORTER"/>
    <property type="match status" value="1"/>
</dbReference>
<evidence type="ECO:0000256" key="7">
    <source>
        <dbReference type="ARBA" id="ARBA00023136"/>
    </source>
</evidence>
<sequence length="465" mass="50159">MQETTNKVSFHFAVITLLSIIGILTTGILWLKLDIVVVVFITLIFSWCAAYLAGYKWKTLVEWMATSTGKVAEGLIIFLLIGTLIGSWITSGTVPAIIYYGLQIINPDIILPAGFVVCCLTSFIMGTSWGTVATVGVAVFSMCVGMDMGIPEPLIAGMIVSGAWFGDKMSPISDTAVIATAATGSDLYDHIKTMSYTTVPAFFIALIMYGVIGLKYSGGVGNQEGIEQLMQGLDSVFHISIWGLLPMIILLIMSIKKVPAVLALTISSLVAVIVAILIQKTPINEALMCLYAGYTTPTGNEIVDTLLMRGGISSMMWSFTLGFLALNLGGVLEGLGVLNVLINRLIQPIKRDATLITTTIGTGIMSNAIMGDMYLPVILSGSLYKEAYDQRNMKRSMLSRVIVEGVALCNPLIPWTAAAAFVSNTLGVATLDYLPYAFFNLVNPLLTILLAYMGIFIFRNKVDNE</sequence>
<keyword evidence="3" id="KW-0050">Antiport</keyword>
<evidence type="ECO:0000313" key="12">
    <source>
        <dbReference type="Proteomes" id="UP001169242"/>
    </source>
</evidence>
<dbReference type="PANTHER" id="PTHR33451">
    <property type="entry name" value="MALATE-2H(+)/NA(+)-LACTATE ANTIPORTER"/>
    <property type="match status" value="1"/>
</dbReference>
<keyword evidence="6 9" id="KW-1133">Transmembrane helix</keyword>
<dbReference type="InterPro" id="IPR052180">
    <property type="entry name" value="NhaC_Na-H+_Antiporter"/>
</dbReference>
<feature type="transmembrane region" description="Helical" evidence="9">
    <location>
        <begin position="401"/>
        <end position="421"/>
    </location>
</feature>
<keyword evidence="4" id="KW-1003">Cell membrane</keyword>
<evidence type="ECO:0000256" key="1">
    <source>
        <dbReference type="ARBA" id="ARBA00004651"/>
    </source>
</evidence>
<name>A0AA42DMY5_9FIRM</name>
<dbReference type="GO" id="GO:0005886">
    <property type="term" value="C:plasma membrane"/>
    <property type="evidence" value="ECO:0007669"/>
    <property type="project" value="UniProtKB-SubCell"/>
</dbReference>
<evidence type="ECO:0000313" key="11">
    <source>
        <dbReference type="EMBL" id="MDA3731847.1"/>
    </source>
</evidence>
<feature type="transmembrane region" description="Helical" evidence="9">
    <location>
        <begin position="433"/>
        <end position="458"/>
    </location>
</feature>
<dbReference type="Proteomes" id="UP001169242">
    <property type="component" value="Unassembled WGS sequence"/>
</dbReference>
<feature type="transmembrane region" description="Helical" evidence="9">
    <location>
        <begin position="75"/>
        <end position="102"/>
    </location>
</feature>
<dbReference type="InterPro" id="IPR018461">
    <property type="entry name" value="Na/H_Antiport_NhaC-like_C"/>
</dbReference>